<name>A0A2S6IRX3_9FLAO</name>
<dbReference type="RefSeq" id="WP_104514462.1">
    <property type="nucleotide sequence ID" value="NZ_MQVW01000027.1"/>
</dbReference>
<comment type="caution">
    <text evidence="1">The sequence shown here is derived from an EMBL/GenBank/DDBJ whole genome shotgun (WGS) entry which is preliminary data.</text>
</comment>
<reference evidence="1 2" key="1">
    <citation type="submission" date="2018-02" db="EMBL/GenBank/DDBJ databases">
        <title>Genomic Encyclopedia of Archaeal and Bacterial Type Strains, Phase II (KMG-II): from individual species to whole genera.</title>
        <authorList>
            <person name="Goeker M."/>
        </authorList>
    </citation>
    <scope>NUCLEOTIDE SEQUENCE [LARGE SCALE GENOMIC DNA]</scope>
    <source>
        <strain evidence="1 2">DSM 16809</strain>
    </source>
</reference>
<accession>A0A2S6IRX3</accession>
<organism evidence="1 2">
    <name type="scientific">Nonlabens xylanidelens</name>
    <dbReference type="NCBI Taxonomy" id="191564"/>
    <lineage>
        <taxon>Bacteria</taxon>
        <taxon>Pseudomonadati</taxon>
        <taxon>Bacteroidota</taxon>
        <taxon>Flavobacteriia</taxon>
        <taxon>Flavobacteriales</taxon>
        <taxon>Flavobacteriaceae</taxon>
        <taxon>Nonlabens</taxon>
    </lineage>
</organism>
<dbReference type="AlphaFoldDB" id="A0A2S6IRX3"/>
<proteinExistence type="predicted"/>
<evidence type="ECO:0000313" key="2">
    <source>
        <dbReference type="Proteomes" id="UP000239002"/>
    </source>
</evidence>
<dbReference type="EMBL" id="PTJE01000001">
    <property type="protein sequence ID" value="PPK96931.1"/>
    <property type="molecule type" value="Genomic_DNA"/>
</dbReference>
<sequence length="105" mass="11658">MGRAIDELFAQIFSGLNFGDPQHLLMANAFVEAIGNSLEQWHNDPSVSSIEYARMAWSGAMKASTAFQDLDFNFQNDSNTRNAVESQVFSPNQQFPLLGIIPNDC</sequence>
<keyword evidence="2" id="KW-1185">Reference proteome</keyword>
<evidence type="ECO:0000313" key="1">
    <source>
        <dbReference type="EMBL" id="PPK96931.1"/>
    </source>
</evidence>
<protein>
    <submittedName>
        <fullName evidence="1">Uncharacterized protein</fullName>
    </submittedName>
</protein>
<dbReference type="Proteomes" id="UP000239002">
    <property type="component" value="Unassembled WGS sequence"/>
</dbReference>
<gene>
    <name evidence="1" type="ORF">LY01_00756</name>
</gene>